<accession>A0A1H6DIC6</accession>
<dbReference type="InterPro" id="IPR025990">
    <property type="entry name" value="zinc_ribbon_bacterial"/>
</dbReference>
<keyword evidence="2" id="KW-1185">Reference proteome</keyword>
<dbReference type="Proteomes" id="UP000236745">
    <property type="component" value="Unassembled WGS sequence"/>
</dbReference>
<name>A0A1H6DIC6_9GAMM</name>
<dbReference type="RefSeq" id="WP_104005447.1">
    <property type="nucleotide sequence ID" value="NZ_FNVQ01000006.1"/>
</dbReference>
<organism evidence="1 2">
    <name type="scientific">Marinobacterium lutimaris</name>
    <dbReference type="NCBI Taxonomy" id="568106"/>
    <lineage>
        <taxon>Bacteria</taxon>
        <taxon>Pseudomonadati</taxon>
        <taxon>Pseudomonadota</taxon>
        <taxon>Gammaproteobacteria</taxon>
        <taxon>Oceanospirillales</taxon>
        <taxon>Oceanospirillaceae</taxon>
        <taxon>Marinobacterium</taxon>
    </lineage>
</organism>
<sequence length="63" mass="6840">MNPQETIDTQCPWCSESIELLIECIEPEQEYTEDCPVCCAPMVVSVNVPPGGAPEVSVEREGG</sequence>
<reference evidence="1 2" key="1">
    <citation type="submission" date="2016-10" db="EMBL/GenBank/DDBJ databases">
        <authorList>
            <person name="de Groot N.N."/>
        </authorList>
    </citation>
    <scope>NUCLEOTIDE SEQUENCE [LARGE SCALE GENOMIC DNA]</scope>
    <source>
        <strain evidence="1 2">DSM 22012</strain>
    </source>
</reference>
<protein>
    <submittedName>
        <fullName evidence="1">Cysteine-rich CPXCG</fullName>
    </submittedName>
</protein>
<dbReference type="Pfam" id="PF14255">
    <property type="entry name" value="Zn_ribbon_21"/>
    <property type="match status" value="1"/>
</dbReference>
<proteinExistence type="predicted"/>
<gene>
    <name evidence="1" type="ORF">SAMN05444390_106217</name>
</gene>
<evidence type="ECO:0000313" key="2">
    <source>
        <dbReference type="Proteomes" id="UP000236745"/>
    </source>
</evidence>
<dbReference type="OrthoDB" id="9814566at2"/>
<dbReference type="EMBL" id="FNVQ01000006">
    <property type="protein sequence ID" value="SEG85010.1"/>
    <property type="molecule type" value="Genomic_DNA"/>
</dbReference>
<evidence type="ECO:0000313" key="1">
    <source>
        <dbReference type="EMBL" id="SEG85010.1"/>
    </source>
</evidence>
<dbReference type="AlphaFoldDB" id="A0A1H6DIC6"/>